<dbReference type="RefSeq" id="WP_271318450.1">
    <property type="nucleotide sequence ID" value="NZ_JAAGKO020000005.1"/>
</dbReference>
<dbReference type="Pfam" id="PF00480">
    <property type="entry name" value="ROK"/>
    <property type="match status" value="1"/>
</dbReference>
<feature type="domain" description="HTH marR-type" evidence="2">
    <location>
        <begin position="22"/>
        <end position="62"/>
    </location>
</feature>
<dbReference type="Gene3D" id="1.10.10.10">
    <property type="entry name" value="Winged helix-like DNA-binding domain superfamily/Winged helix DNA-binding domain"/>
    <property type="match status" value="1"/>
</dbReference>
<keyword evidence="5" id="KW-1185">Reference proteome</keyword>
<name>A0AA90H1Q3_9ACTN</name>
<dbReference type="InterPro" id="IPR043129">
    <property type="entry name" value="ATPase_NBD"/>
</dbReference>
<dbReference type="EMBL" id="JABXJJ020000032">
    <property type="protein sequence ID" value="MDI5972438.1"/>
    <property type="molecule type" value="Genomic_DNA"/>
</dbReference>
<dbReference type="PANTHER" id="PTHR18964">
    <property type="entry name" value="ROK (REPRESSOR, ORF, KINASE) FAMILY"/>
    <property type="match status" value="1"/>
</dbReference>
<dbReference type="CDD" id="cd00090">
    <property type="entry name" value="HTH_ARSR"/>
    <property type="match status" value="1"/>
</dbReference>
<dbReference type="CDD" id="cd23763">
    <property type="entry name" value="ASKHA_ATPase_ROK"/>
    <property type="match status" value="1"/>
</dbReference>
<protein>
    <submittedName>
        <fullName evidence="4">ROK family transcriptional regulator</fullName>
    </submittedName>
</protein>
<dbReference type="EMBL" id="JAAGKO020000005">
    <property type="protein sequence ID" value="MDI5962172.1"/>
    <property type="molecule type" value="Genomic_DNA"/>
</dbReference>
<sequence length="395" mass="40947">MPASPSQPGTPSLLRAINDRAALELLLSRGPLSRGELGRLTGLSKPTASQLLARLEAAHLVVPIGITAGRPGPGATLYEINARVAHVAGLDVTPTRIRVAVADITGRTVAEHRLPTPGRHGTLDRVAEALDAALAVAGLTRDELHRVVIGTPGALDPGTGKLRYAPHLPGWHSPRLLAELTEALDLPVDVENDVNLAAVAEQKVGLAQGVEDFVLLWAEEGVGAAVVIAGRLHRGHTGGAGEVGYMPMPGAPLMKNVRRENSGGFQELAGAPAVRALAREHRISGRTARDMVTRARQLAEGGDEAATAFLGTLAQRLATGLAAIVAVMDPELVLLSGDIPIAGGEPLRTLVADGLTGLAVPRPRLAISELTGSPVVTGALQAALSTVREQVFTTH</sequence>
<evidence type="ECO:0000256" key="1">
    <source>
        <dbReference type="ARBA" id="ARBA00006479"/>
    </source>
</evidence>
<dbReference type="Pfam" id="PF12802">
    <property type="entry name" value="MarR_2"/>
    <property type="match status" value="1"/>
</dbReference>
<dbReference type="InterPro" id="IPR000600">
    <property type="entry name" value="ROK"/>
</dbReference>
<dbReference type="SUPFAM" id="SSF46785">
    <property type="entry name" value="Winged helix' DNA-binding domain"/>
    <property type="match status" value="1"/>
</dbReference>
<evidence type="ECO:0000259" key="2">
    <source>
        <dbReference type="Pfam" id="PF12802"/>
    </source>
</evidence>
<gene>
    <name evidence="3" type="ORF">POF43_005480</name>
    <name evidence="4" type="ORF">POF50_024380</name>
</gene>
<dbReference type="InterPro" id="IPR036390">
    <property type="entry name" value="WH_DNA-bd_sf"/>
</dbReference>
<dbReference type="GO" id="GO:0003700">
    <property type="term" value="F:DNA-binding transcription factor activity"/>
    <property type="evidence" value="ECO:0007669"/>
    <property type="project" value="InterPro"/>
</dbReference>
<dbReference type="Gene3D" id="3.30.420.40">
    <property type="match status" value="2"/>
</dbReference>
<dbReference type="InterPro" id="IPR000835">
    <property type="entry name" value="HTH_MarR-typ"/>
</dbReference>
<dbReference type="SUPFAM" id="SSF53067">
    <property type="entry name" value="Actin-like ATPase domain"/>
    <property type="match status" value="1"/>
</dbReference>
<evidence type="ECO:0000313" key="5">
    <source>
        <dbReference type="Proteomes" id="UP001156398"/>
    </source>
</evidence>
<comment type="similarity">
    <text evidence="1">Belongs to the ROK (NagC/XylR) family.</text>
</comment>
<dbReference type="Proteomes" id="UP001156398">
    <property type="component" value="Unassembled WGS sequence"/>
</dbReference>
<organism evidence="4">
    <name type="scientific">Streptantibioticus silvisoli</name>
    <dbReference type="NCBI Taxonomy" id="2705255"/>
    <lineage>
        <taxon>Bacteria</taxon>
        <taxon>Bacillati</taxon>
        <taxon>Actinomycetota</taxon>
        <taxon>Actinomycetes</taxon>
        <taxon>Kitasatosporales</taxon>
        <taxon>Streptomycetaceae</taxon>
        <taxon>Streptantibioticus</taxon>
    </lineage>
</organism>
<reference evidence="4 5" key="1">
    <citation type="submission" date="2023-05" db="EMBL/GenBank/DDBJ databases">
        <title>Streptantibioticus silvisoli sp. nov., acidotolerant actinomycetes 1 from pine litter.</title>
        <authorList>
            <person name="Swiecimska M."/>
            <person name="Golinska P."/>
            <person name="Sangal V."/>
            <person name="Wachnowicz B."/>
            <person name="Goodfellow M."/>
        </authorList>
    </citation>
    <scope>NUCLEOTIDE SEQUENCE</scope>
    <source>
        <strain evidence="4">SL13</strain>
        <strain evidence="3 5">SL54</strain>
    </source>
</reference>
<dbReference type="InterPro" id="IPR036388">
    <property type="entry name" value="WH-like_DNA-bd_sf"/>
</dbReference>
<comment type="caution">
    <text evidence="4">The sequence shown here is derived from an EMBL/GenBank/DDBJ whole genome shotgun (WGS) entry which is preliminary data.</text>
</comment>
<dbReference type="AlphaFoldDB" id="A0AA90H1Q3"/>
<dbReference type="PANTHER" id="PTHR18964:SF149">
    <property type="entry name" value="BIFUNCTIONAL UDP-N-ACETYLGLUCOSAMINE 2-EPIMERASE_N-ACETYLMANNOSAMINE KINASE"/>
    <property type="match status" value="1"/>
</dbReference>
<evidence type="ECO:0000313" key="3">
    <source>
        <dbReference type="EMBL" id="MDI5962172.1"/>
    </source>
</evidence>
<proteinExistence type="inferred from homology"/>
<accession>A0AA90H1Q3</accession>
<evidence type="ECO:0000313" key="4">
    <source>
        <dbReference type="EMBL" id="MDI5972438.1"/>
    </source>
</evidence>
<dbReference type="InterPro" id="IPR011991">
    <property type="entry name" value="ArsR-like_HTH"/>
</dbReference>